<evidence type="ECO:0000313" key="2">
    <source>
        <dbReference type="Proteomes" id="UP001238805"/>
    </source>
</evidence>
<evidence type="ECO:0000313" key="1">
    <source>
        <dbReference type="EMBL" id="WIM70182.1"/>
    </source>
</evidence>
<proteinExistence type="predicted"/>
<organism evidence="1 2">
    <name type="scientific">Corynebacterium suedekumii</name>
    <dbReference type="NCBI Taxonomy" id="3049801"/>
    <lineage>
        <taxon>Bacteria</taxon>
        <taxon>Bacillati</taxon>
        <taxon>Actinomycetota</taxon>
        <taxon>Actinomycetes</taxon>
        <taxon>Mycobacteriales</taxon>
        <taxon>Corynebacteriaceae</taxon>
        <taxon>Corynebacterium</taxon>
    </lineage>
</organism>
<name>A0ABY8VLF9_9CORY</name>
<gene>
    <name evidence="1" type="ORF">QP029_13550</name>
</gene>
<keyword evidence="2" id="KW-1185">Reference proteome</keyword>
<reference evidence="1 2" key="1">
    <citation type="submission" date="2023-05" db="EMBL/GenBank/DDBJ databases">
        <title>Corynebacterium suedekumii sp. nov. and Corynebacterium breve sp. nov. isolated from raw cow's milk.</title>
        <authorList>
            <person name="Baer M.K."/>
            <person name="Mehl L."/>
            <person name="Hellmuth R."/>
            <person name="Marke G."/>
            <person name="Lipski A."/>
        </authorList>
    </citation>
    <scope>NUCLEOTIDE SEQUENCE [LARGE SCALE GENOMIC DNA]</scope>
    <source>
        <strain evidence="1 2">LM112</strain>
    </source>
</reference>
<sequence>MGFWNRLLGLSGAEQIVDSRATGTATPRRRLSGDSDATVDLGCDPREAAQVLYVALDRAADLGMVPRREITVDDIDFDFYGGVDGFRTEAMTALLRLDDDEGRPLFSRVLLFDPECVESNDTYAHLLEQISEAAGTRDRFTRIHCDLHFGPDFADNPIGELSYLRGGEPVHLDIAVEGDWIDPEVARQLFEDATPEGHRWVATGDYAIHTWVEDRHADALARIFADEDAAAETRLVGGLRHHRHAGTDHDTKDDTHA</sequence>
<dbReference type="EMBL" id="CP126970">
    <property type="protein sequence ID" value="WIM70182.1"/>
    <property type="molecule type" value="Genomic_DNA"/>
</dbReference>
<dbReference type="Proteomes" id="UP001238805">
    <property type="component" value="Chromosome"/>
</dbReference>
<protein>
    <submittedName>
        <fullName evidence="1">Uncharacterized protein</fullName>
    </submittedName>
</protein>
<accession>A0ABY8VLF9</accession>
<dbReference type="RefSeq" id="WP_284874775.1">
    <property type="nucleotide sequence ID" value="NZ_CP126970.1"/>
</dbReference>